<reference evidence="1 2" key="1">
    <citation type="journal article" date="2019" name="Philos. Trans. R. Soc. Lond., B, Biol. Sci.">
        <title>Ant behaviour and brain gene expression of defending hosts depend on the ecological success of the intruding social parasite.</title>
        <authorList>
            <person name="Kaur R."/>
            <person name="Stoldt M."/>
            <person name="Jongepier E."/>
            <person name="Feldmeyer B."/>
            <person name="Menzel F."/>
            <person name="Bornberg-Bauer E."/>
            <person name="Foitzik S."/>
        </authorList>
    </citation>
    <scope>NUCLEOTIDE SEQUENCE [LARGE SCALE GENOMIC DNA]</scope>
    <source>
        <tissue evidence="1">Whole body</tissue>
    </source>
</reference>
<dbReference type="AlphaFoldDB" id="A0A4S2JR92"/>
<protein>
    <submittedName>
        <fullName evidence="1">Uncharacterized protein</fullName>
    </submittedName>
</protein>
<organism evidence="1 2">
    <name type="scientific">Temnothorax longispinosus</name>
    <dbReference type="NCBI Taxonomy" id="300112"/>
    <lineage>
        <taxon>Eukaryota</taxon>
        <taxon>Metazoa</taxon>
        <taxon>Ecdysozoa</taxon>
        <taxon>Arthropoda</taxon>
        <taxon>Hexapoda</taxon>
        <taxon>Insecta</taxon>
        <taxon>Pterygota</taxon>
        <taxon>Neoptera</taxon>
        <taxon>Endopterygota</taxon>
        <taxon>Hymenoptera</taxon>
        <taxon>Apocrita</taxon>
        <taxon>Aculeata</taxon>
        <taxon>Formicoidea</taxon>
        <taxon>Formicidae</taxon>
        <taxon>Myrmicinae</taxon>
        <taxon>Temnothorax</taxon>
    </lineage>
</organism>
<evidence type="ECO:0000313" key="2">
    <source>
        <dbReference type="Proteomes" id="UP000310200"/>
    </source>
</evidence>
<accession>A0A4S2JR92</accession>
<name>A0A4S2JR92_9HYME</name>
<sequence length="116" mass="13082">MHVALKIAAYDRPFWAFQYSVRPLVSQLDLSGEPKLAFRFKWWLSKLHGRLALLGCPLPIYQPSNIHIHAGTGALPLNVPAHSRMQTLPYAFVSLLRHLLRPTISHVPPPPSSFNP</sequence>
<dbReference type="EMBL" id="QBLH01003435">
    <property type="protein sequence ID" value="TGZ38410.1"/>
    <property type="molecule type" value="Genomic_DNA"/>
</dbReference>
<keyword evidence="2" id="KW-1185">Reference proteome</keyword>
<gene>
    <name evidence="1" type="ORF">DBV15_06720</name>
</gene>
<dbReference type="Proteomes" id="UP000310200">
    <property type="component" value="Unassembled WGS sequence"/>
</dbReference>
<dbReference type="STRING" id="300112.A0A4S2JR92"/>
<proteinExistence type="predicted"/>
<comment type="caution">
    <text evidence="1">The sequence shown here is derived from an EMBL/GenBank/DDBJ whole genome shotgun (WGS) entry which is preliminary data.</text>
</comment>
<evidence type="ECO:0000313" key="1">
    <source>
        <dbReference type="EMBL" id="TGZ38410.1"/>
    </source>
</evidence>